<reference evidence="2 3" key="1">
    <citation type="journal article" date="2011" name="Stand. Genomic Sci.">
        <title>Complete Genome Sequence of a thermotolerant sporogenic lactic acid bacterium, Bacillus coagulans strain 36D1.</title>
        <authorList>
            <person name="Rhee M.S."/>
            <person name="Moritz B.E."/>
            <person name="Xie G."/>
            <person name="Glavina Del Rio T."/>
            <person name="Dalin E."/>
            <person name="Tice H."/>
            <person name="Bruce D."/>
            <person name="Goodwin L."/>
            <person name="Chertkov O."/>
            <person name="Brettin T."/>
            <person name="Han C."/>
            <person name="Detter C."/>
            <person name="Pitluck S."/>
            <person name="Land M.L."/>
            <person name="Patel M."/>
            <person name="Ou M."/>
            <person name="Harbrucker R."/>
            <person name="Ingram L.O."/>
            <person name="Shanmugam K.T."/>
        </authorList>
    </citation>
    <scope>NUCLEOTIDE SEQUENCE [LARGE SCALE GENOMIC DNA]</scope>
    <source>
        <strain evidence="2 3">36D1</strain>
    </source>
</reference>
<name>G2TR55_HEYCO</name>
<dbReference type="HOGENOM" id="CLU_1222755_0_0_9"/>
<keyword evidence="1" id="KW-0472">Membrane</keyword>
<proteinExistence type="predicted"/>
<evidence type="ECO:0000256" key="1">
    <source>
        <dbReference type="SAM" id="Phobius"/>
    </source>
</evidence>
<keyword evidence="1" id="KW-1133">Transmembrane helix</keyword>
<dbReference type="KEGG" id="bag:Bcoa_0913"/>
<keyword evidence="1" id="KW-0812">Transmembrane</keyword>
<feature type="transmembrane region" description="Helical" evidence="1">
    <location>
        <begin position="135"/>
        <end position="154"/>
    </location>
</feature>
<feature type="transmembrane region" description="Helical" evidence="1">
    <location>
        <begin position="169"/>
        <end position="189"/>
    </location>
</feature>
<sequence>MIFDFKQRTISAQFSNGEQLCFFESPPHFKFLVLSRVSEDLAYAISRSTSTFGAGFLLQKTKSSPDRHRALHGCLIFSFFSFPPRFLFQKTDRSHAIFETNGHRLCFTWISASISAFPPHFLFRKKTAPMHFPQQMSIIFALLGFSHLFQFPAALRKTDCVNSFSRNKWASALLGFLFLFQFSAAVSCFGKQSAPKQFPATNGHRLCLDSCFFFSFPPRFPVSENG</sequence>
<dbReference type="AlphaFoldDB" id="G2TR55"/>
<protein>
    <submittedName>
        <fullName evidence="2">Uncharacterized protein</fullName>
    </submittedName>
</protein>
<accession>G2TR55</accession>
<organism evidence="2 3">
    <name type="scientific">Heyndrickxia coagulans 36D1</name>
    <dbReference type="NCBI Taxonomy" id="345219"/>
    <lineage>
        <taxon>Bacteria</taxon>
        <taxon>Bacillati</taxon>
        <taxon>Bacillota</taxon>
        <taxon>Bacilli</taxon>
        <taxon>Bacillales</taxon>
        <taxon>Bacillaceae</taxon>
        <taxon>Heyndrickxia</taxon>
    </lineage>
</organism>
<evidence type="ECO:0000313" key="2">
    <source>
        <dbReference type="EMBL" id="AEP00131.1"/>
    </source>
</evidence>
<dbReference type="EMBL" id="CP003056">
    <property type="protein sequence ID" value="AEP00131.1"/>
    <property type="molecule type" value="Genomic_DNA"/>
</dbReference>
<gene>
    <name evidence="2" type="ORF">Bcoa_0913</name>
</gene>
<evidence type="ECO:0000313" key="3">
    <source>
        <dbReference type="Proteomes" id="UP000009283"/>
    </source>
</evidence>
<dbReference type="Proteomes" id="UP000009283">
    <property type="component" value="Chromosome"/>
</dbReference>